<evidence type="ECO:0000256" key="2">
    <source>
        <dbReference type="ARBA" id="ARBA00012438"/>
    </source>
</evidence>
<dbReference type="GO" id="GO:0000155">
    <property type="term" value="F:phosphorelay sensor kinase activity"/>
    <property type="evidence" value="ECO:0007669"/>
    <property type="project" value="InterPro"/>
</dbReference>
<dbReference type="PROSITE" id="PS50109">
    <property type="entry name" value="HIS_KIN"/>
    <property type="match status" value="1"/>
</dbReference>
<feature type="domain" description="PAS" evidence="9">
    <location>
        <begin position="859"/>
        <end position="900"/>
    </location>
</feature>
<dbReference type="PROSITE" id="PS50110">
    <property type="entry name" value="RESPONSE_REGULATORY"/>
    <property type="match status" value="2"/>
</dbReference>
<dbReference type="InterPro" id="IPR036890">
    <property type="entry name" value="HATPase_C_sf"/>
</dbReference>
<dbReference type="PROSITE" id="PS50113">
    <property type="entry name" value="PAC"/>
    <property type="match status" value="3"/>
</dbReference>
<dbReference type="Pfam" id="PF08448">
    <property type="entry name" value="PAS_4"/>
    <property type="match status" value="2"/>
</dbReference>
<dbReference type="SMART" id="SM00086">
    <property type="entry name" value="PAC"/>
    <property type="match status" value="7"/>
</dbReference>
<dbReference type="SUPFAM" id="SSF52172">
    <property type="entry name" value="CheY-like"/>
    <property type="match status" value="2"/>
</dbReference>
<dbReference type="InterPro" id="IPR004358">
    <property type="entry name" value="Sig_transdc_His_kin-like_C"/>
</dbReference>
<dbReference type="InterPro" id="IPR013655">
    <property type="entry name" value="PAS_fold_3"/>
</dbReference>
<dbReference type="SUPFAM" id="SSF55874">
    <property type="entry name" value="ATPase domain of HSP90 chaperone/DNA topoisomerase II/histidine kinase"/>
    <property type="match status" value="1"/>
</dbReference>
<dbReference type="SMART" id="SM00091">
    <property type="entry name" value="PAS"/>
    <property type="match status" value="8"/>
</dbReference>
<keyword evidence="3 6" id="KW-0597">Phosphoprotein</keyword>
<dbReference type="Proteomes" id="UP000676194">
    <property type="component" value="Chromosome"/>
</dbReference>
<evidence type="ECO:0000259" key="9">
    <source>
        <dbReference type="PROSITE" id="PS50112"/>
    </source>
</evidence>
<dbReference type="Pfam" id="PF13188">
    <property type="entry name" value="PAS_8"/>
    <property type="match status" value="2"/>
</dbReference>
<dbReference type="KEGG" id="tsph:KIH39_08440"/>
<feature type="modified residue" description="4-aspartylphosphate" evidence="6">
    <location>
        <position position="52"/>
    </location>
</feature>
<feature type="modified residue" description="4-aspartylphosphate" evidence="6">
    <location>
        <position position="1851"/>
    </location>
</feature>
<dbReference type="SUPFAM" id="SSF55781">
    <property type="entry name" value="GAF domain-like"/>
    <property type="match status" value="1"/>
</dbReference>
<feature type="domain" description="PAS" evidence="9">
    <location>
        <begin position="345"/>
        <end position="416"/>
    </location>
</feature>
<feature type="domain" description="PAS" evidence="9">
    <location>
        <begin position="1414"/>
        <end position="1486"/>
    </location>
</feature>
<name>A0A8E6BBN1_9BACT</name>
<evidence type="ECO:0000256" key="6">
    <source>
        <dbReference type="PROSITE-ProRule" id="PRU00169"/>
    </source>
</evidence>
<dbReference type="NCBIfam" id="TIGR00229">
    <property type="entry name" value="sensory_box"/>
    <property type="match status" value="6"/>
</dbReference>
<comment type="catalytic activity">
    <reaction evidence="1">
        <text>ATP + protein L-histidine = ADP + protein N-phospho-L-histidine.</text>
        <dbReference type="EC" id="2.7.13.3"/>
    </reaction>
</comment>
<evidence type="ECO:0000256" key="1">
    <source>
        <dbReference type="ARBA" id="ARBA00000085"/>
    </source>
</evidence>
<dbReference type="InterPro" id="IPR001610">
    <property type="entry name" value="PAC"/>
</dbReference>
<feature type="domain" description="PAC" evidence="10">
    <location>
        <begin position="932"/>
        <end position="988"/>
    </location>
</feature>
<dbReference type="InterPro" id="IPR011006">
    <property type="entry name" value="CheY-like_superfamily"/>
</dbReference>
<dbReference type="InterPro" id="IPR029016">
    <property type="entry name" value="GAF-like_dom_sf"/>
</dbReference>
<keyword evidence="12" id="KW-1185">Reference proteome</keyword>
<dbReference type="SMART" id="SM00388">
    <property type="entry name" value="HisKA"/>
    <property type="match status" value="1"/>
</dbReference>
<dbReference type="SMART" id="SM00387">
    <property type="entry name" value="HATPase_c"/>
    <property type="match status" value="1"/>
</dbReference>
<evidence type="ECO:0000256" key="3">
    <source>
        <dbReference type="ARBA" id="ARBA00022553"/>
    </source>
</evidence>
<evidence type="ECO:0000259" key="8">
    <source>
        <dbReference type="PROSITE" id="PS50110"/>
    </source>
</evidence>
<feature type="domain" description="Response regulatory" evidence="8">
    <location>
        <begin position="3"/>
        <end position="120"/>
    </location>
</feature>
<dbReference type="Pfam" id="PF08447">
    <property type="entry name" value="PAS_3"/>
    <property type="match status" value="3"/>
</dbReference>
<proteinExistence type="predicted"/>
<dbReference type="Pfam" id="PF12860">
    <property type="entry name" value="PAS_7"/>
    <property type="match status" value="1"/>
</dbReference>
<dbReference type="Gene3D" id="2.10.70.100">
    <property type="match status" value="1"/>
</dbReference>
<feature type="domain" description="PAS" evidence="9">
    <location>
        <begin position="594"/>
        <end position="666"/>
    </location>
</feature>
<dbReference type="Pfam" id="PF02518">
    <property type="entry name" value="HATPase_c"/>
    <property type="match status" value="1"/>
</dbReference>
<evidence type="ECO:0000313" key="11">
    <source>
        <dbReference type="EMBL" id="QVL33920.1"/>
    </source>
</evidence>
<keyword evidence="4" id="KW-0808">Transferase</keyword>
<dbReference type="InterPro" id="IPR035965">
    <property type="entry name" value="PAS-like_dom_sf"/>
</dbReference>
<dbReference type="PROSITE" id="PS50112">
    <property type="entry name" value="PAS"/>
    <property type="match status" value="4"/>
</dbReference>
<evidence type="ECO:0000256" key="5">
    <source>
        <dbReference type="ARBA" id="ARBA00022777"/>
    </source>
</evidence>
<dbReference type="InterPro" id="IPR052162">
    <property type="entry name" value="Sensor_kinase/Photoreceptor"/>
</dbReference>
<dbReference type="RefSeq" id="WP_213498896.1">
    <property type="nucleotide sequence ID" value="NZ_CP074694.1"/>
</dbReference>
<dbReference type="Gene3D" id="3.30.450.40">
    <property type="match status" value="1"/>
</dbReference>
<sequence length="1922" mass="217301">MAKILVIDDKQTNRDFLVTLLGYEGHSLSEATDGAKGLILSHQICPDLVIVDLLMPTMDGFEFVRKIRADPALSGMRVLFYTAFYDHSEAQRLLLRCDVQGMLIKPCTPELVLSTVQATLSQPLIAIDSLNPDLIDEQHRFFAEKVPSKQEELQRTNERLGKLVELGLTLGAEPDLKKSVRIFCQGIRQLVGVRYVLATLSSETSADTKVYSSGLEEALNPLPEAWSDLSTEFQTLIQEFETADRREQRRASLNSQTSVARSEIFVQMTLPIASSSTIIGKLYLLDPLQTRSLTTPEIQLVQMFTSNFSQVYQDRCIRFELSNTAEKLTEEILVRNAAEEALRQSEEDYRQLFESNPQSMWVFSTETLRFFDVNQAAITRYGYSRSEFLSMTIAEIRPEADILKVKELLDNPLPELQPGRVWRHRLKNGSLRDVEISSHAIRYRDRPARLVMITDVSETKRAEAALKDSEKRLRLFVEHVSAPIAMFDREMRYLHVSRRWLKDFHLENRDLTGLCHYDVFPDIPERWKSIYQRCLAGATESCEEDCFERSDGTRHWIRWEVRPWFISDIEIGGIIIFCEEISQRKKSDLALRTSEERLRLAQEAGQIGIFDWDVLTNKSVWSAQQEIIYGLAPGTFRGEHEHWFEMVDPRDRDRVRSSLETVISEKKDLIEIEYRVVRPGGKIRWVSNRGKLQFREDGIFSRLIGTTVDITDRITAKNLILEREIFVRGVLDSISSNIAVLDSRGEIVAVNQAWQNFTRVNSGSDKLISRTGIGSNYLAICEKSASLGCSDGEKVFRGIRDVLQSRIDRFELEYPCHSPMEQRWFTLSVTPLDHTNRGVVISHTNITARKVAEQTNQRSREMLRLVLDNIPQGVFWKDRNSRYLGCNQVVAKSLGFDRSDSLVGRSDTDLPSISTEQAQFFIQLDRQVMEANCPRFHVVETMTLADGRTIWLDTNKVPMHDAEGRVIGLLGTWEDITERRESEALLQEERDRFAQISMNAPGIIFALRRHSDGRMTFPYLSKAVEAIFGLDAERLEKDASAFFASIHPEEQESVQISFAQSASCSSPWRQTFQITCQANPVWLEGRATPVFEHGGSVLWQGFLIDVTERKRDEAILRFQHALLQSQTESSPDGILVVNESGRVLSYNRRFVDLWNIPLEVATTGIDQALLLLAKTRARDPERFTARVAEIYAHSETTSHDEIELLDGRTLDRYSGPIRSLDEELLGRVWYFRDVSDRKREEQVKSDRSREASLVADVGMAVTHGKSQQAILQGCCEAISRQLKETAIGIWMLNEDQETLELRAESGGLSNRGCSKGKVTIGRDPIGIVARQQMPIYIDSLTDARADTSSRWVQDQGFFGYAGYPLLSGQRLLGVLAIYSQQKIAEAILCSLSTITEQIALGIEQKRVKVALEASEYRLQHVLASSPAVLFTQRIENQEIREITWVSENISKLLGYSSQEAYQPNWWIENLHPDEQDRLASDIHKNLFELGQLTQEFRFKNSVGKYKWIRGEIRLSYNADGLTQEAIGSWSDVDERKLLEDQVRQKQKMEAVGRLAGGVAHDFNNLLTIINGYGELALGGLHSQDPTFGMIQEIIQAGKRAAGLTQQLLAFSRKAMIAPKVLDLNVVIADLERMLRRVLGEDIELHYRAHPPIGKVKADPTQIQQVLMNLVVNARDAMPRGGNLTIEVENVDLDESYCSQQPESQPGPHVLLAVSDSGCGMSRDTVDQIFEPFFTTKGENGTGLGLATVHGIIRQSEGHITVNSEIDVGTTFRIYLPRFTMDTEGPKSQIVLPRLAKGSELILLVEDEDMVRSLICHVLRGCGYMVLSARDGSEAIQLAKEHVGRIQLLITDVVMPRMGGREVAAQIGNLQPGVKVLYLSGYTDDTIVRHGIREDEVEFLAKPFAPATLAAKVRSTLGNPSCG</sequence>
<dbReference type="PANTHER" id="PTHR43304:SF1">
    <property type="entry name" value="PAC DOMAIN-CONTAINING PROTEIN"/>
    <property type="match status" value="1"/>
</dbReference>
<dbReference type="SMART" id="SM00448">
    <property type="entry name" value="REC"/>
    <property type="match status" value="2"/>
</dbReference>
<dbReference type="CDD" id="cd00082">
    <property type="entry name" value="HisKA"/>
    <property type="match status" value="1"/>
</dbReference>
<protein>
    <recommendedName>
        <fullName evidence="2">histidine kinase</fullName>
        <ecNumber evidence="2">2.7.13.3</ecNumber>
    </recommendedName>
</protein>
<reference evidence="11" key="1">
    <citation type="submission" date="2021-05" db="EMBL/GenBank/DDBJ databases">
        <title>Complete genome sequence of the cellulolytic planctomycete Telmatocola sphagniphila SP2T and characterization of the first cellulase from planctomycetes.</title>
        <authorList>
            <person name="Rakitin A.L."/>
            <person name="Beletsky A.V."/>
            <person name="Naumoff D.G."/>
            <person name="Kulichevskaya I.S."/>
            <person name="Mardanov A.V."/>
            <person name="Ravin N.V."/>
            <person name="Dedysh S.N."/>
        </authorList>
    </citation>
    <scope>NUCLEOTIDE SEQUENCE</scope>
    <source>
        <strain evidence="11">SP2T</strain>
    </source>
</reference>
<dbReference type="Pfam" id="PF13185">
    <property type="entry name" value="GAF_2"/>
    <property type="match status" value="1"/>
</dbReference>
<dbReference type="EMBL" id="CP074694">
    <property type="protein sequence ID" value="QVL33920.1"/>
    <property type="molecule type" value="Genomic_DNA"/>
</dbReference>
<dbReference type="Gene3D" id="3.30.450.20">
    <property type="entry name" value="PAS domain"/>
    <property type="match status" value="8"/>
</dbReference>
<dbReference type="PANTHER" id="PTHR43304">
    <property type="entry name" value="PHYTOCHROME-LIKE PROTEIN CPH1"/>
    <property type="match status" value="1"/>
</dbReference>
<keyword evidence="5" id="KW-0418">Kinase</keyword>
<dbReference type="InterPro" id="IPR001789">
    <property type="entry name" value="Sig_transdc_resp-reg_receiver"/>
</dbReference>
<dbReference type="SUPFAM" id="SSF55785">
    <property type="entry name" value="PYP-like sensor domain (PAS domain)"/>
    <property type="match status" value="8"/>
</dbReference>
<accession>A0A8E6BBN1</accession>
<dbReference type="Gene3D" id="3.40.50.2300">
    <property type="match status" value="2"/>
</dbReference>
<dbReference type="PRINTS" id="PR00344">
    <property type="entry name" value="BCTRLSENSOR"/>
</dbReference>
<dbReference type="Pfam" id="PF00072">
    <property type="entry name" value="Response_reg"/>
    <property type="match status" value="2"/>
</dbReference>
<feature type="domain" description="Histidine kinase" evidence="7">
    <location>
        <begin position="1557"/>
        <end position="1779"/>
    </location>
</feature>
<organism evidence="11 12">
    <name type="scientific">Telmatocola sphagniphila</name>
    <dbReference type="NCBI Taxonomy" id="1123043"/>
    <lineage>
        <taxon>Bacteria</taxon>
        <taxon>Pseudomonadati</taxon>
        <taxon>Planctomycetota</taxon>
        <taxon>Planctomycetia</taxon>
        <taxon>Gemmatales</taxon>
        <taxon>Gemmataceae</taxon>
    </lineage>
</organism>
<gene>
    <name evidence="11" type="ORF">KIH39_08440</name>
</gene>
<dbReference type="CDD" id="cd00130">
    <property type="entry name" value="PAS"/>
    <property type="match status" value="5"/>
</dbReference>
<evidence type="ECO:0000256" key="4">
    <source>
        <dbReference type="ARBA" id="ARBA00022679"/>
    </source>
</evidence>
<dbReference type="InterPro" id="IPR003594">
    <property type="entry name" value="HATPase_dom"/>
</dbReference>
<dbReference type="Gene3D" id="3.30.565.10">
    <property type="entry name" value="Histidine kinase-like ATPase, C-terminal domain"/>
    <property type="match status" value="1"/>
</dbReference>
<feature type="domain" description="Response regulatory" evidence="8">
    <location>
        <begin position="1800"/>
        <end position="1916"/>
    </location>
</feature>
<feature type="domain" description="PAC" evidence="10">
    <location>
        <begin position="670"/>
        <end position="722"/>
    </location>
</feature>
<dbReference type="InterPro" id="IPR005467">
    <property type="entry name" value="His_kinase_dom"/>
</dbReference>
<dbReference type="InterPro" id="IPR013656">
    <property type="entry name" value="PAS_4"/>
</dbReference>
<evidence type="ECO:0000313" key="12">
    <source>
        <dbReference type="Proteomes" id="UP000676194"/>
    </source>
</evidence>
<dbReference type="InterPro" id="IPR036097">
    <property type="entry name" value="HisK_dim/P_sf"/>
</dbReference>
<dbReference type="SUPFAM" id="SSF47384">
    <property type="entry name" value="Homodimeric domain of signal transducing histidine kinase"/>
    <property type="match status" value="1"/>
</dbReference>
<evidence type="ECO:0000259" key="7">
    <source>
        <dbReference type="PROSITE" id="PS50109"/>
    </source>
</evidence>
<dbReference type="InterPro" id="IPR003661">
    <property type="entry name" value="HisK_dim/P_dom"/>
</dbReference>
<dbReference type="InterPro" id="IPR003018">
    <property type="entry name" value="GAF"/>
</dbReference>
<dbReference type="InterPro" id="IPR000014">
    <property type="entry name" value="PAS"/>
</dbReference>
<dbReference type="Gene3D" id="1.10.287.130">
    <property type="match status" value="1"/>
</dbReference>
<evidence type="ECO:0000259" key="10">
    <source>
        <dbReference type="PROSITE" id="PS50113"/>
    </source>
</evidence>
<dbReference type="InterPro" id="IPR000700">
    <property type="entry name" value="PAS-assoc_C"/>
</dbReference>
<dbReference type="EC" id="2.7.13.3" evidence="2"/>
<feature type="domain" description="PAC" evidence="10">
    <location>
        <begin position="1492"/>
        <end position="1544"/>
    </location>
</feature>